<dbReference type="EMBL" id="JABXBU010000012">
    <property type="protein sequence ID" value="KAF8789315.1"/>
    <property type="molecule type" value="Genomic_DNA"/>
</dbReference>
<accession>A0A8T0FFY2</accession>
<dbReference type="Proteomes" id="UP000807504">
    <property type="component" value="Unassembled WGS sequence"/>
</dbReference>
<proteinExistence type="predicted"/>
<comment type="caution">
    <text evidence="1">The sequence shown here is derived from an EMBL/GenBank/DDBJ whole genome shotgun (WGS) entry which is preliminary data.</text>
</comment>
<name>A0A8T0FFY2_ARGBR</name>
<organism evidence="1 2">
    <name type="scientific">Argiope bruennichi</name>
    <name type="common">Wasp spider</name>
    <name type="synonym">Aranea bruennichi</name>
    <dbReference type="NCBI Taxonomy" id="94029"/>
    <lineage>
        <taxon>Eukaryota</taxon>
        <taxon>Metazoa</taxon>
        <taxon>Ecdysozoa</taxon>
        <taxon>Arthropoda</taxon>
        <taxon>Chelicerata</taxon>
        <taxon>Arachnida</taxon>
        <taxon>Araneae</taxon>
        <taxon>Araneomorphae</taxon>
        <taxon>Entelegynae</taxon>
        <taxon>Araneoidea</taxon>
        <taxon>Araneidae</taxon>
        <taxon>Argiope</taxon>
    </lineage>
</organism>
<evidence type="ECO:0000313" key="1">
    <source>
        <dbReference type="EMBL" id="KAF8789315.1"/>
    </source>
</evidence>
<protein>
    <submittedName>
        <fullName evidence="1">Uncharacterized protein</fullName>
    </submittedName>
</protein>
<keyword evidence="2" id="KW-1185">Reference proteome</keyword>
<reference evidence="1" key="2">
    <citation type="submission" date="2020-06" db="EMBL/GenBank/DDBJ databases">
        <authorList>
            <person name="Sheffer M."/>
        </authorList>
    </citation>
    <scope>NUCLEOTIDE SEQUENCE</scope>
</reference>
<dbReference type="AlphaFoldDB" id="A0A8T0FFY2"/>
<gene>
    <name evidence="1" type="ORF">HNY73_007259</name>
</gene>
<sequence length="90" mass="10051">MRAVHKTIHIDEPQQSPMIGRHLMQLPSGHLSLNGAGQCPAEVIKLVGGRYHPVRAFMAEIELRAPGWVDVLLLRKRLDAAPLQQVPERC</sequence>
<evidence type="ECO:0000313" key="2">
    <source>
        <dbReference type="Proteomes" id="UP000807504"/>
    </source>
</evidence>
<reference evidence="1" key="1">
    <citation type="journal article" date="2020" name="bioRxiv">
        <title>Chromosome-level reference genome of the European wasp spider Argiope bruennichi: a resource for studies on range expansion and evolutionary adaptation.</title>
        <authorList>
            <person name="Sheffer M.M."/>
            <person name="Hoppe A."/>
            <person name="Krehenwinkel H."/>
            <person name="Uhl G."/>
            <person name="Kuss A.W."/>
            <person name="Jensen L."/>
            <person name="Jensen C."/>
            <person name="Gillespie R.G."/>
            <person name="Hoff K.J."/>
            <person name="Prost S."/>
        </authorList>
    </citation>
    <scope>NUCLEOTIDE SEQUENCE</scope>
</reference>